<dbReference type="InterPro" id="IPR003399">
    <property type="entry name" value="Mce/MlaD"/>
</dbReference>
<dbReference type="InterPro" id="IPR005693">
    <property type="entry name" value="Mce"/>
</dbReference>
<proteinExistence type="predicted"/>
<keyword evidence="5" id="KW-1185">Reference proteome</keyword>
<dbReference type="EMBL" id="BMNI01000006">
    <property type="protein sequence ID" value="GGO91206.1"/>
    <property type="molecule type" value="Genomic_DNA"/>
</dbReference>
<evidence type="ECO:0000259" key="3">
    <source>
        <dbReference type="Pfam" id="PF11887"/>
    </source>
</evidence>
<protein>
    <submittedName>
        <fullName evidence="4">ABC transporter substrate-binding protein</fullName>
    </submittedName>
</protein>
<name>A0ABQ2NE18_9ACTN</name>
<dbReference type="Pfam" id="PF02470">
    <property type="entry name" value="MlaD"/>
    <property type="match status" value="1"/>
</dbReference>
<gene>
    <name evidence="4" type="ORF">GCM10011584_24740</name>
</gene>
<reference evidence="5" key="1">
    <citation type="journal article" date="2019" name="Int. J. Syst. Evol. Microbiol.">
        <title>The Global Catalogue of Microorganisms (GCM) 10K type strain sequencing project: providing services to taxonomists for standard genome sequencing and annotation.</title>
        <authorList>
            <consortium name="The Broad Institute Genomics Platform"/>
            <consortium name="The Broad Institute Genome Sequencing Center for Infectious Disease"/>
            <person name="Wu L."/>
            <person name="Ma J."/>
        </authorList>
    </citation>
    <scope>NUCLEOTIDE SEQUENCE [LARGE SCALE GENOMIC DNA]</scope>
    <source>
        <strain evidence="5">CGMCC 4.7371</strain>
    </source>
</reference>
<dbReference type="InterPro" id="IPR052336">
    <property type="entry name" value="MlaD_Phospholipid_Transporter"/>
</dbReference>
<feature type="domain" description="Mammalian cell entry C-terminal" evidence="3">
    <location>
        <begin position="118"/>
        <end position="283"/>
    </location>
</feature>
<evidence type="ECO:0000313" key="5">
    <source>
        <dbReference type="Proteomes" id="UP000655410"/>
    </source>
</evidence>
<feature type="domain" description="Mce/MlaD" evidence="2">
    <location>
        <begin position="38"/>
        <end position="113"/>
    </location>
</feature>
<comment type="caution">
    <text evidence="4">The sequence shown here is derived from an EMBL/GenBank/DDBJ whole genome shotgun (WGS) entry which is preliminary data.</text>
</comment>
<dbReference type="Pfam" id="PF11887">
    <property type="entry name" value="Mce4_CUP1"/>
    <property type="match status" value="1"/>
</dbReference>
<organism evidence="4 5">
    <name type="scientific">Nocardioides phosphati</name>
    <dbReference type="NCBI Taxonomy" id="1867775"/>
    <lineage>
        <taxon>Bacteria</taxon>
        <taxon>Bacillati</taxon>
        <taxon>Actinomycetota</taxon>
        <taxon>Actinomycetes</taxon>
        <taxon>Propionibacteriales</taxon>
        <taxon>Nocardioidaceae</taxon>
        <taxon>Nocardioides</taxon>
    </lineage>
</organism>
<dbReference type="PANTHER" id="PTHR33371:SF17">
    <property type="entry name" value="MCE-FAMILY PROTEIN MCE1B"/>
    <property type="match status" value="1"/>
</dbReference>
<feature type="transmembrane region" description="Helical" evidence="1">
    <location>
        <begin position="7"/>
        <end position="26"/>
    </location>
</feature>
<keyword evidence="1" id="KW-0812">Transmembrane</keyword>
<dbReference type="NCBIfam" id="TIGR00996">
    <property type="entry name" value="Mtu_fam_mce"/>
    <property type="match status" value="1"/>
</dbReference>
<accession>A0ABQ2NE18</accession>
<keyword evidence="1" id="KW-1133">Transmembrane helix</keyword>
<evidence type="ECO:0000259" key="2">
    <source>
        <dbReference type="Pfam" id="PF02470"/>
    </source>
</evidence>
<dbReference type="PANTHER" id="PTHR33371">
    <property type="entry name" value="INTERMEMBRANE PHOSPHOLIPID TRANSPORT SYSTEM BINDING PROTEIN MLAD-RELATED"/>
    <property type="match status" value="1"/>
</dbReference>
<dbReference type="InterPro" id="IPR024516">
    <property type="entry name" value="Mce_C"/>
</dbReference>
<dbReference type="Proteomes" id="UP000655410">
    <property type="component" value="Unassembled WGS sequence"/>
</dbReference>
<evidence type="ECO:0000256" key="1">
    <source>
        <dbReference type="SAM" id="Phobius"/>
    </source>
</evidence>
<dbReference type="RefSeq" id="WP_188784328.1">
    <property type="nucleotide sequence ID" value="NZ_BMNI01000006.1"/>
</dbReference>
<evidence type="ECO:0000313" key="4">
    <source>
        <dbReference type="EMBL" id="GGO91206.1"/>
    </source>
</evidence>
<keyword evidence="1" id="KW-0472">Membrane</keyword>
<sequence length="340" mass="36675">MTGFRSTMIKVVVFAIICIIFFVMLYNTMSNVVEQDHRTWRANFTSASGLRSGDDVRVAGVKVGRVESVEVTPDNQARVTFDLVNDQKIYDSTRLKLRYQNLLGQRYLSLTAGANRGAELSPSKVIGAGMTDPGFDLTALLNGFKPLFDTIDPTEVNKFANNIIAVLQGQGPAVDSLLKSTTSTAKFLSERDKAFTEVLNNLTPVLQNLAAHSDDLDATVKQLTALMSGLAKERQTFGTSIDTLGGLFGTTSQLVKEIRPSVRSDVQALRTTSGILAQNRDRVVKGVVALGSVTGNLAQVGSYYSALNIYFCNLGIEAEGLPTGTIWIGGDGGPYSEVCK</sequence>